<reference evidence="10 12" key="2">
    <citation type="submission" date="2018-06" db="EMBL/GenBank/DDBJ databases">
        <authorList>
            <consortium name="Pathogen Informatics"/>
            <person name="Doyle S."/>
        </authorList>
    </citation>
    <scope>NUCLEOTIDE SEQUENCE [LARGE SCALE GENOMIC DNA]</scope>
    <source>
        <strain evidence="10 12">NCTC13028</strain>
    </source>
</reference>
<evidence type="ECO:0000313" key="12">
    <source>
        <dbReference type="Proteomes" id="UP000250223"/>
    </source>
</evidence>
<keyword evidence="1" id="KW-1003">Cell membrane</keyword>
<evidence type="ECO:0000313" key="11">
    <source>
        <dbReference type="Proteomes" id="UP000198811"/>
    </source>
</evidence>
<organism evidence="8 13">
    <name type="scientific">Clostridium cochlearium</name>
    <dbReference type="NCBI Taxonomy" id="1494"/>
    <lineage>
        <taxon>Bacteria</taxon>
        <taxon>Bacillati</taxon>
        <taxon>Bacillota</taxon>
        <taxon>Clostridia</taxon>
        <taxon>Eubacteriales</taxon>
        <taxon>Clostridiaceae</taxon>
        <taxon>Clostridium</taxon>
    </lineage>
</organism>
<dbReference type="AlphaFoldDB" id="A0A239ZK23"/>
<dbReference type="EMBL" id="JABFIF010000034">
    <property type="protein sequence ID" value="NOH17092.1"/>
    <property type="molecule type" value="Genomic_DNA"/>
</dbReference>
<evidence type="ECO:0000313" key="9">
    <source>
        <dbReference type="EMBL" id="SDK83948.1"/>
    </source>
</evidence>
<evidence type="ECO:0000313" key="13">
    <source>
        <dbReference type="Proteomes" id="UP000528432"/>
    </source>
</evidence>
<dbReference type="RefSeq" id="WP_089863054.1">
    <property type="nucleotide sequence ID" value="NZ_CP173238.1"/>
</dbReference>
<dbReference type="InterPro" id="IPR010445">
    <property type="entry name" value="LapA_dom"/>
</dbReference>
<protein>
    <submittedName>
        <fullName evidence="8">DUF1049 domain-containing protein</fullName>
    </submittedName>
    <submittedName>
        <fullName evidence="9">Uncharacterized integral membrane protein</fullName>
    </submittedName>
</protein>
<dbReference type="STRING" id="1494.SAMN05216497_101192"/>
<evidence type="ECO:0000256" key="1">
    <source>
        <dbReference type="ARBA" id="ARBA00022475"/>
    </source>
</evidence>
<evidence type="ECO:0000256" key="3">
    <source>
        <dbReference type="ARBA" id="ARBA00022989"/>
    </source>
</evidence>
<keyword evidence="4 6" id="KW-0472">Membrane</keyword>
<feature type="coiled-coil region" evidence="5">
    <location>
        <begin position="69"/>
        <end position="96"/>
    </location>
</feature>
<dbReference type="GO" id="GO:0005886">
    <property type="term" value="C:plasma membrane"/>
    <property type="evidence" value="ECO:0007669"/>
    <property type="project" value="InterPro"/>
</dbReference>
<keyword evidence="11" id="KW-1185">Reference proteome</keyword>
<evidence type="ECO:0000256" key="4">
    <source>
        <dbReference type="ARBA" id="ARBA00023136"/>
    </source>
</evidence>
<name>A0A239ZK23_CLOCO</name>
<reference evidence="9 11" key="1">
    <citation type="submission" date="2016-10" db="EMBL/GenBank/DDBJ databases">
        <authorList>
            <person name="Varghese N."/>
            <person name="Submissions S."/>
        </authorList>
    </citation>
    <scope>NUCLEOTIDE SEQUENCE [LARGE SCALE GENOMIC DNA]</scope>
    <source>
        <strain evidence="9 11">NLAE-zl-C224</strain>
    </source>
</reference>
<evidence type="ECO:0000259" key="7">
    <source>
        <dbReference type="Pfam" id="PF06305"/>
    </source>
</evidence>
<reference evidence="8 13" key="3">
    <citation type="submission" date="2020-05" db="EMBL/GenBank/DDBJ databases">
        <title>Draft genome sequence of Clostridium cochlearium strain AGROS13 isolated from a sheep dairy farm in New Zealand.</title>
        <authorList>
            <person name="Gupta T.B."/>
            <person name="Jauregui R."/>
            <person name="Risson A.N."/>
            <person name="Brightwell G."/>
            <person name="Maclean P."/>
        </authorList>
    </citation>
    <scope>NUCLEOTIDE SEQUENCE [LARGE SCALE GENOMIC DNA]</scope>
    <source>
        <strain evidence="8 13">AGROS13</strain>
    </source>
</reference>
<evidence type="ECO:0000313" key="8">
    <source>
        <dbReference type="EMBL" id="NOH17092.1"/>
    </source>
</evidence>
<evidence type="ECO:0000313" key="10">
    <source>
        <dbReference type="EMBL" id="SQB36628.1"/>
    </source>
</evidence>
<dbReference type="Proteomes" id="UP000250223">
    <property type="component" value="Unassembled WGS sequence"/>
</dbReference>
<gene>
    <name evidence="8" type="ORF">HMJ28_12030</name>
    <name evidence="10" type="ORF">NCTC13028_02497</name>
    <name evidence="9" type="ORF">SAMN05216497_101192</name>
</gene>
<proteinExistence type="predicted"/>
<keyword evidence="3 6" id="KW-1133">Transmembrane helix</keyword>
<dbReference type="Proteomes" id="UP000198811">
    <property type="component" value="Unassembled WGS sequence"/>
</dbReference>
<keyword evidence="5" id="KW-0175">Coiled coil</keyword>
<accession>A0A239ZK23</accession>
<evidence type="ECO:0000256" key="2">
    <source>
        <dbReference type="ARBA" id="ARBA00022692"/>
    </source>
</evidence>
<dbReference type="EMBL" id="UAWC01000027">
    <property type="protein sequence ID" value="SQB36628.1"/>
    <property type="molecule type" value="Genomic_DNA"/>
</dbReference>
<evidence type="ECO:0000256" key="6">
    <source>
        <dbReference type="SAM" id="Phobius"/>
    </source>
</evidence>
<dbReference type="Pfam" id="PF06305">
    <property type="entry name" value="LapA_dom"/>
    <property type="match status" value="1"/>
</dbReference>
<feature type="domain" description="Lipopolysaccharide assembly protein A" evidence="7">
    <location>
        <begin position="21"/>
        <end position="83"/>
    </location>
</feature>
<dbReference type="EMBL" id="FNGL01000001">
    <property type="protein sequence ID" value="SDK83948.1"/>
    <property type="molecule type" value="Genomic_DNA"/>
</dbReference>
<evidence type="ECO:0000256" key="5">
    <source>
        <dbReference type="SAM" id="Coils"/>
    </source>
</evidence>
<dbReference type="GeneID" id="70576640"/>
<dbReference type="PANTHER" id="PTHR41335">
    <property type="entry name" value="MEMBRANE PROTEIN-RELATED"/>
    <property type="match status" value="1"/>
</dbReference>
<feature type="transmembrane region" description="Helical" evidence="6">
    <location>
        <begin position="35"/>
        <end position="59"/>
    </location>
</feature>
<keyword evidence="2 6" id="KW-0812">Transmembrane</keyword>
<dbReference type="Proteomes" id="UP000528432">
    <property type="component" value="Unassembled WGS sequence"/>
</dbReference>
<dbReference type="OrthoDB" id="1708221at2"/>
<dbReference type="PANTHER" id="PTHR41335:SF1">
    <property type="entry name" value="MEMBRANE PROTEIN"/>
    <property type="match status" value="1"/>
</dbReference>
<sequence length="117" mass="13376">MQMGFVLSLIFATLVAIFAIQNSAVIYVKFFFTSFQVSQALIIFISAVLGAVIVMFLGLRREYALRKKLKQTEKNLSQKDEEITSLTTEINNLKEQLNFPHNKKQTDDIEAKENQTI</sequence>